<organism evidence="2 3">
    <name type="scientific">Youngiibacter multivorans</name>
    <dbReference type="NCBI Taxonomy" id="937251"/>
    <lineage>
        <taxon>Bacteria</taxon>
        <taxon>Bacillati</taxon>
        <taxon>Bacillota</taxon>
        <taxon>Clostridia</taxon>
        <taxon>Eubacteriales</taxon>
        <taxon>Clostridiaceae</taxon>
        <taxon>Youngiibacter</taxon>
    </lineage>
</organism>
<keyword evidence="3" id="KW-1185">Reference proteome</keyword>
<feature type="transmembrane region" description="Helical" evidence="1">
    <location>
        <begin position="86"/>
        <end position="106"/>
    </location>
</feature>
<feature type="transmembrane region" description="Helical" evidence="1">
    <location>
        <begin position="9"/>
        <end position="25"/>
    </location>
</feature>
<comment type="caution">
    <text evidence="2">The sequence shown here is derived from an EMBL/GenBank/DDBJ whole genome shotgun (WGS) entry which is preliminary data.</text>
</comment>
<feature type="transmembrane region" description="Helical" evidence="1">
    <location>
        <begin position="154"/>
        <end position="173"/>
    </location>
</feature>
<evidence type="ECO:0000313" key="2">
    <source>
        <dbReference type="EMBL" id="MBP1918649.1"/>
    </source>
</evidence>
<evidence type="ECO:0000313" key="3">
    <source>
        <dbReference type="Proteomes" id="UP001519271"/>
    </source>
</evidence>
<feature type="transmembrane region" description="Helical" evidence="1">
    <location>
        <begin position="59"/>
        <end position="80"/>
    </location>
</feature>
<keyword evidence="1" id="KW-1133">Transmembrane helix</keyword>
<sequence>MMKDQYNRLFWGIILATFHINLGMIRILPEFIGWWMVSSACYELYDISKNMKFMKSRKISGAMAIWSLTASLLSLGSFNSGIALDLLQFAPVIFTLMEMLFAANILEASAETFHSNGKTELYPFYVSRAGISSIVLAAVAVALCIALVLSDTFFITVAAILGIGIRIWLAVMMKSMSQDWEQIGYVFDPGEKSN</sequence>
<name>A0ABS4G288_9CLOT</name>
<keyword evidence="1" id="KW-0812">Transmembrane</keyword>
<dbReference type="Proteomes" id="UP001519271">
    <property type="component" value="Unassembled WGS sequence"/>
</dbReference>
<protein>
    <submittedName>
        <fullName evidence="2">Uncharacterized protein</fullName>
    </submittedName>
</protein>
<proteinExistence type="predicted"/>
<dbReference type="EMBL" id="JAGGKC010000007">
    <property type="protein sequence ID" value="MBP1918649.1"/>
    <property type="molecule type" value="Genomic_DNA"/>
</dbReference>
<keyword evidence="1" id="KW-0472">Membrane</keyword>
<dbReference type="RefSeq" id="WP_209458878.1">
    <property type="nucleotide sequence ID" value="NZ_JAGGKC010000007.1"/>
</dbReference>
<accession>A0ABS4G288</accession>
<gene>
    <name evidence="2" type="ORF">J2Z34_001126</name>
</gene>
<reference evidence="2 3" key="1">
    <citation type="submission" date="2021-03" db="EMBL/GenBank/DDBJ databases">
        <title>Genomic Encyclopedia of Type Strains, Phase IV (KMG-IV): sequencing the most valuable type-strain genomes for metagenomic binning, comparative biology and taxonomic classification.</title>
        <authorList>
            <person name="Goeker M."/>
        </authorList>
    </citation>
    <scope>NUCLEOTIDE SEQUENCE [LARGE SCALE GENOMIC DNA]</scope>
    <source>
        <strain evidence="2 3">DSM 6139</strain>
    </source>
</reference>
<evidence type="ECO:0000256" key="1">
    <source>
        <dbReference type="SAM" id="Phobius"/>
    </source>
</evidence>
<feature type="transmembrane region" description="Helical" evidence="1">
    <location>
        <begin position="126"/>
        <end position="148"/>
    </location>
</feature>